<evidence type="ECO:0000313" key="2">
    <source>
        <dbReference type="EMBL" id="MFC0687423.1"/>
    </source>
</evidence>
<feature type="transmembrane region" description="Helical" evidence="1">
    <location>
        <begin position="77"/>
        <end position="97"/>
    </location>
</feature>
<feature type="transmembrane region" description="Helical" evidence="1">
    <location>
        <begin position="54"/>
        <end position="71"/>
    </location>
</feature>
<evidence type="ECO:0000256" key="1">
    <source>
        <dbReference type="SAM" id="Phobius"/>
    </source>
</evidence>
<accession>A0ABV6SDT9</accession>
<evidence type="ECO:0000313" key="3">
    <source>
        <dbReference type="Proteomes" id="UP001589858"/>
    </source>
</evidence>
<organism evidence="2 3">
    <name type="scientific">Novosphingobium clariflavum</name>
    <dbReference type="NCBI Taxonomy" id="2029884"/>
    <lineage>
        <taxon>Bacteria</taxon>
        <taxon>Pseudomonadati</taxon>
        <taxon>Pseudomonadota</taxon>
        <taxon>Alphaproteobacteria</taxon>
        <taxon>Sphingomonadales</taxon>
        <taxon>Sphingomonadaceae</taxon>
        <taxon>Novosphingobium</taxon>
    </lineage>
</organism>
<dbReference type="Proteomes" id="UP001589858">
    <property type="component" value="Unassembled WGS sequence"/>
</dbReference>
<reference evidence="2 3" key="1">
    <citation type="submission" date="2024-09" db="EMBL/GenBank/DDBJ databases">
        <authorList>
            <person name="Sun Q."/>
            <person name="Mori K."/>
        </authorList>
    </citation>
    <scope>NUCLEOTIDE SEQUENCE [LARGE SCALE GENOMIC DNA]</scope>
    <source>
        <strain evidence="2 3">CICC 11035S</strain>
    </source>
</reference>
<keyword evidence="1" id="KW-0472">Membrane</keyword>
<keyword evidence="1" id="KW-0812">Transmembrane</keyword>
<sequence>MPEPTSKDLGPRAVSTRSAMNQEIIRAARRQRAARLYTARKERWAFRWRRIRRAFLAVAGIFIAALTAGLILGGLSFATTVLTTLLAFAVFFFLSIYPSSPRLNTGDLGSATLPELAGSTEIWLESRRRALPSAAVDAVDMIGVRLEQIAPQLAALQENGPAAHEVRKLLSEHLPSLVDSYTRIPAELRNKPHAGGTTPSEQLVDGLDVIAGQIEAMSLDLSRGDLDALATRGRFLEAKYVDSRGDA</sequence>
<protein>
    <recommendedName>
        <fullName evidence="4">5-bromo-4-chloroindolyl phosphate hydrolysis protein</fullName>
    </recommendedName>
</protein>
<gene>
    <name evidence="2" type="ORF">ACFFF8_22800</name>
</gene>
<dbReference type="RefSeq" id="WP_267219942.1">
    <property type="nucleotide sequence ID" value="NZ_JAPCWC010000005.1"/>
</dbReference>
<keyword evidence="1" id="KW-1133">Transmembrane helix</keyword>
<evidence type="ECO:0008006" key="4">
    <source>
        <dbReference type="Google" id="ProtNLM"/>
    </source>
</evidence>
<comment type="caution">
    <text evidence="2">The sequence shown here is derived from an EMBL/GenBank/DDBJ whole genome shotgun (WGS) entry which is preliminary data.</text>
</comment>
<name>A0ABV6SDT9_9SPHN</name>
<keyword evidence="3" id="KW-1185">Reference proteome</keyword>
<proteinExistence type="predicted"/>
<dbReference type="EMBL" id="JBHLTM010000085">
    <property type="protein sequence ID" value="MFC0687423.1"/>
    <property type="molecule type" value="Genomic_DNA"/>
</dbReference>